<evidence type="ECO:0000256" key="3">
    <source>
        <dbReference type="ARBA" id="ARBA00017144"/>
    </source>
</evidence>
<evidence type="ECO:0000313" key="12">
    <source>
        <dbReference type="EMBL" id="AGX88845.1"/>
    </source>
</evidence>
<dbReference type="KEGG" id="mpv:PRV_00350"/>
<dbReference type="NCBIfam" id="TIGR00041">
    <property type="entry name" value="DTMP_kinase"/>
    <property type="match status" value="1"/>
</dbReference>
<evidence type="ECO:0000256" key="10">
    <source>
        <dbReference type="HAMAP-Rule" id="MF_00165"/>
    </source>
</evidence>
<dbReference type="HOGENOM" id="CLU_049131_0_2_14"/>
<dbReference type="GO" id="GO:0005524">
    <property type="term" value="F:ATP binding"/>
    <property type="evidence" value="ECO:0007669"/>
    <property type="project" value="UniProtKB-UniRule"/>
</dbReference>
<dbReference type="PANTHER" id="PTHR10344">
    <property type="entry name" value="THYMIDYLATE KINASE"/>
    <property type="match status" value="1"/>
</dbReference>
<dbReference type="SUPFAM" id="SSF52540">
    <property type="entry name" value="P-loop containing nucleoside triphosphate hydrolases"/>
    <property type="match status" value="1"/>
</dbReference>
<feature type="domain" description="Thymidylate kinase-like" evidence="11">
    <location>
        <begin position="5"/>
        <end position="176"/>
    </location>
</feature>
<dbReference type="Gene3D" id="3.40.50.300">
    <property type="entry name" value="P-loop containing nucleotide triphosphate hydrolases"/>
    <property type="match status" value="1"/>
</dbReference>
<dbReference type="PATRIC" id="fig|1403316.3.peg.54"/>
<evidence type="ECO:0000256" key="5">
    <source>
        <dbReference type="ARBA" id="ARBA00022727"/>
    </source>
</evidence>
<keyword evidence="4 10" id="KW-0808">Transferase</keyword>
<dbReference type="PROSITE" id="PS01331">
    <property type="entry name" value="THYMIDYLATE_KINASE"/>
    <property type="match status" value="1"/>
</dbReference>
<dbReference type="InterPro" id="IPR018094">
    <property type="entry name" value="Thymidylate_kinase"/>
</dbReference>
<dbReference type="InterPro" id="IPR018095">
    <property type="entry name" value="Thymidylate_kin_CS"/>
</dbReference>
<dbReference type="Pfam" id="PF02223">
    <property type="entry name" value="Thymidylate_kin"/>
    <property type="match status" value="1"/>
</dbReference>
<dbReference type="InterPro" id="IPR039430">
    <property type="entry name" value="Thymidylate_kin-like_dom"/>
</dbReference>
<dbReference type="GO" id="GO:0004798">
    <property type="term" value="F:dTMP kinase activity"/>
    <property type="evidence" value="ECO:0007669"/>
    <property type="project" value="UniProtKB-UniRule"/>
</dbReference>
<evidence type="ECO:0000256" key="8">
    <source>
        <dbReference type="ARBA" id="ARBA00022840"/>
    </source>
</evidence>
<dbReference type="GO" id="GO:0006235">
    <property type="term" value="P:dTTP biosynthetic process"/>
    <property type="evidence" value="ECO:0007669"/>
    <property type="project" value="UniProtKB-UniRule"/>
</dbReference>
<reference evidence="12 13" key="1">
    <citation type="journal article" date="2013" name="Genome Announc.">
        <title>Genome Sequence of Mycoplasma parvum (Formerly Eperythrozoon parvum), a Diminutive Hemoplasma of the Pig.</title>
        <authorList>
            <person name="do Nascimento N.C."/>
            <person name="Dos Santos A.P."/>
            <person name="Chu Y."/>
            <person name="Guimaraes A.M."/>
            <person name="Pagliaro A."/>
            <person name="Messick J.B."/>
        </authorList>
    </citation>
    <scope>NUCLEOTIDE SEQUENCE [LARGE SCALE GENOMIC DNA]</scope>
    <source>
        <strain evidence="12 13">Indiana</strain>
    </source>
</reference>
<protein>
    <recommendedName>
        <fullName evidence="3 10">Thymidylate kinase</fullName>
        <ecNumber evidence="2 10">2.7.4.9</ecNumber>
    </recommendedName>
    <alternativeName>
        <fullName evidence="10">dTMP kinase</fullName>
    </alternativeName>
</protein>
<comment type="function">
    <text evidence="10">Phosphorylation of dTMP to form dTDP in both de novo and salvage pathways of dTTP synthesis.</text>
</comment>
<dbReference type="InterPro" id="IPR027417">
    <property type="entry name" value="P-loop_NTPase"/>
</dbReference>
<organism evidence="12 13">
    <name type="scientific">Mycoplasma parvum str. Indiana</name>
    <dbReference type="NCBI Taxonomy" id="1403316"/>
    <lineage>
        <taxon>Bacteria</taxon>
        <taxon>Bacillati</taxon>
        <taxon>Mycoplasmatota</taxon>
        <taxon>Mollicutes</taxon>
        <taxon>Mycoplasmataceae</taxon>
        <taxon>Mycoplasma</taxon>
    </lineage>
</organism>
<proteinExistence type="inferred from homology"/>
<gene>
    <name evidence="10" type="primary">tmk</name>
    <name evidence="12" type="ORF">PRV_00350</name>
</gene>
<dbReference type="GO" id="GO:0006227">
    <property type="term" value="P:dUDP biosynthetic process"/>
    <property type="evidence" value="ECO:0007669"/>
    <property type="project" value="TreeGrafter"/>
</dbReference>
<keyword evidence="6 10" id="KW-0547">Nucleotide-binding</keyword>
<dbReference type="PANTHER" id="PTHR10344:SF4">
    <property type="entry name" value="UMP-CMP KINASE 2, MITOCHONDRIAL"/>
    <property type="match status" value="1"/>
</dbReference>
<dbReference type="Proteomes" id="UP000017119">
    <property type="component" value="Chromosome"/>
</dbReference>
<keyword evidence="8 10" id="KW-0067">ATP-binding</keyword>
<dbReference type="OrthoDB" id="9774907at2"/>
<evidence type="ECO:0000256" key="9">
    <source>
        <dbReference type="ARBA" id="ARBA00048743"/>
    </source>
</evidence>
<dbReference type="STRING" id="1403316.PRV_00350"/>
<keyword evidence="7 10" id="KW-0418">Kinase</keyword>
<dbReference type="CDD" id="cd01672">
    <property type="entry name" value="TMPK"/>
    <property type="match status" value="1"/>
</dbReference>
<comment type="caution">
    <text evidence="10">Lacks conserved residue(s) required for the propagation of feature annotation.</text>
</comment>
<evidence type="ECO:0000256" key="4">
    <source>
        <dbReference type="ARBA" id="ARBA00022679"/>
    </source>
</evidence>
<evidence type="ECO:0000256" key="2">
    <source>
        <dbReference type="ARBA" id="ARBA00012980"/>
    </source>
</evidence>
<dbReference type="RefSeq" id="WP_022768843.1">
    <property type="nucleotide sequence ID" value="NC_022575.1"/>
</dbReference>
<dbReference type="GO" id="GO:0005829">
    <property type="term" value="C:cytosol"/>
    <property type="evidence" value="ECO:0007669"/>
    <property type="project" value="TreeGrafter"/>
</dbReference>
<dbReference type="EMBL" id="CP006771">
    <property type="protein sequence ID" value="AGX88845.1"/>
    <property type="molecule type" value="Genomic_DNA"/>
</dbReference>
<evidence type="ECO:0000259" key="11">
    <source>
        <dbReference type="Pfam" id="PF02223"/>
    </source>
</evidence>
<keyword evidence="5 10" id="KW-0545">Nucleotide biosynthesis</keyword>
<comment type="catalytic activity">
    <reaction evidence="9 10">
        <text>dTMP + ATP = dTDP + ADP</text>
        <dbReference type="Rhea" id="RHEA:13517"/>
        <dbReference type="ChEBI" id="CHEBI:30616"/>
        <dbReference type="ChEBI" id="CHEBI:58369"/>
        <dbReference type="ChEBI" id="CHEBI:63528"/>
        <dbReference type="ChEBI" id="CHEBI:456216"/>
        <dbReference type="EC" id="2.7.4.9"/>
    </reaction>
</comment>
<sequence length="218" mass="25141">MFIVIEGIDNSGKTTLINFLKNVLIDNPLILKKFSKVCFTSEPYGPKGETTKFIEISKAIFSKEYSISAETESLLFLAARNENLEIFIRPKLKENSLIICDRYFLSTLAYQAYLKKVDFNWLNLNMNFISNQLTPDLIFVIGITKEDWKRNINNKKKQKQLNKLDCLSYSFEELIEAYDWASKKLQEAGENIVSIPNSLSLLEKSNFIISKILDLSIK</sequence>
<keyword evidence="13" id="KW-1185">Reference proteome</keyword>
<dbReference type="HAMAP" id="MF_00165">
    <property type="entry name" value="Thymidylate_kinase"/>
    <property type="match status" value="1"/>
</dbReference>
<dbReference type="AlphaFoldDB" id="U5NC36"/>
<accession>U5NC36</accession>
<evidence type="ECO:0000256" key="7">
    <source>
        <dbReference type="ARBA" id="ARBA00022777"/>
    </source>
</evidence>
<evidence type="ECO:0000256" key="1">
    <source>
        <dbReference type="ARBA" id="ARBA00009776"/>
    </source>
</evidence>
<evidence type="ECO:0000256" key="6">
    <source>
        <dbReference type="ARBA" id="ARBA00022741"/>
    </source>
</evidence>
<evidence type="ECO:0000313" key="13">
    <source>
        <dbReference type="Proteomes" id="UP000017119"/>
    </source>
</evidence>
<name>U5NC36_9MOLU</name>
<dbReference type="GO" id="GO:0006233">
    <property type="term" value="P:dTDP biosynthetic process"/>
    <property type="evidence" value="ECO:0007669"/>
    <property type="project" value="InterPro"/>
</dbReference>
<comment type="similarity">
    <text evidence="1 10">Belongs to the thymidylate kinase family.</text>
</comment>
<dbReference type="EC" id="2.7.4.9" evidence="2 10"/>